<evidence type="ECO:0000313" key="2">
    <source>
        <dbReference type="EMBL" id="TYK24464.1"/>
    </source>
</evidence>
<feature type="domain" description="Reverse transcriptase Ty1/copia-type" evidence="1">
    <location>
        <begin position="66"/>
        <end position="170"/>
    </location>
</feature>
<reference evidence="2 3" key="1">
    <citation type="submission" date="2019-08" db="EMBL/GenBank/DDBJ databases">
        <title>Draft genome sequences of two oriental melons (Cucumis melo L. var makuwa).</title>
        <authorList>
            <person name="Kwon S.-Y."/>
        </authorList>
    </citation>
    <scope>NUCLEOTIDE SEQUENCE [LARGE SCALE GENOMIC DNA]</scope>
    <source>
        <strain evidence="3">cv. Chang Bougi</strain>
        <tissue evidence="2">Leaf</tissue>
    </source>
</reference>
<keyword evidence="2" id="KW-0418">Kinase</keyword>
<dbReference type="InterPro" id="IPR043502">
    <property type="entry name" value="DNA/RNA_pol_sf"/>
</dbReference>
<dbReference type="Pfam" id="PF07727">
    <property type="entry name" value="RVT_2"/>
    <property type="match status" value="1"/>
</dbReference>
<dbReference type="EMBL" id="SSTD01003912">
    <property type="protein sequence ID" value="TYK24464.1"/>
    <property type="molecule type" value="Genomic_DNA"/>
</dbReference>
<dbReference type="AlphaFoldDB" id="A0A5D3DLJ3"/>
<dbReference type="GO" id="GO:0016301">
    <property type="term" value="F:kinase activity"/>
    <property type="evidence" value="ECO:0007669"/>
    <property type="project" value="UniProtKB-KW"/>
</dbReference>
<keyword evidence="2" id="KW-0675">Receptor</keyword>
<organism evidence="2 3">
    <name type="scientific">Cucumis melo var. makuwa</name>
    <name type="common">Oriental melon</name>
    <dbReference type="NCBI Taxonomy" id="1194695"/>
    <lineage>
        <taxon>Eukaryota</taxon>
        <taxon>Viridiplantae</taxon>
        <taxon>Streptophyta</taxon>
        <taxon>Embryophyta</taxon>
        <taxon>Tracheophyta</taxon>
        <taxon>Spermatophyta</taxon>
        <taxon>Magnoliopsida</taxon>
        <taxon>eudicotyledons</taxon>
        <taxon>Gunneridae</taxon>
        <taxon>Pentapetalae</taxon>
        <taxon>rosids</taxon>
        <taxon>fabids</taxon>
        <taxon>Cucurbitales</taxon>
        <taxon>Cucurbitaceae</taxon>
        <taxon>Benincaseae</taxon>
        <taxon>Cucumis</taxon>
    </lineage>
</organism>
<dbReference type="InterPro" id="IPR013103">
    <property type="entry name" value="RVT_2"/>
</dbReference>
<dbReference type="Proteomes" id="UP000321947">
    <property type="component" value="Unassembled WGS sequence"/>
</dbReference>
<protein>
    <submittedName>
        <fullName evidence="2">Cysteine-rich RLK (Receptor-like protein kinase) 8</fullName>
    </submittedName>
</protein>
<evidence type="ECO:0000313" key="3">
    <source>
        <dbReference type="Proteomes" id="UP000321947"/>
    </source>
</evidence>
<proteinExistence type="predicted"/>
<sequence>MILLTDRRQGLVAKGFTQTYGIDYSETFSPVTKLNTVRILLSVAVNKDWPLYQLDVKNAFLNGDLMEKSPRAWFDRFTSFVKSQGYSQGHSDHTLFTKVFKTLIVYVDDIVLTGDDRTKISQLKQRMGDEFEIKDLGNLKYFLGMEVTRSKEGISVSQRKYTLDLLTETGVLGSSC</sequence>
<dbReference type="PANTHER" id="PTHR43383">
    <property type="entry name" value="NODULIN 6"/>
    <property type="match status" value="1"/>
</dbReference>
<dbReference type="SUPFAM" id="SSF56672">
    <property type="entry name" value="DNA/RNA polymerases"/>
    <property type="match status" value="1"/>
</dbReference>
<accession>A0A5D3DLJ3</accession>
<name>A0A5D3DLJ3_CUCMM</name>
<keyword evidence="2" id="KW-0808">Transferase</keyword>
<evidence type="ECO:0000259" key="1">
    <source>
        <dbReference type="Pfam" id="PF07727"/>
    </source>
</evidence>
<comment type="caution">
    <text evidence="2">The sequence shown here is derived from an EMBL/GenBank/DDBJ whole genome shotgun (WGS) entry which is preliminary data.</text>
</comment>
<gene>
    <name evidence="2" type="ORF">E5676_scaffold266G00050</name>
</gene>
<dbReference type="PANTHER" id="PTHR43383:SF2">
    <property type="entry name" value="AMIDOHYDROLASE 2 FAMILY PROTEIN"/>
    <property type="match status" value="1"/>
</dbReference>